<accession>A0A0R2ES13</accession>
<dbReference type="Pfam" id="PF13472">
    <property type="entry name" value="Lipase_GDSL_2"/>
    <property type="match status" value="1"/>
</dbReference>
<protein>
    <submittedName>
        <fullName evidence="3">G-D-S-L family lipolytic protein</fullName>
    </submittedName>
</protein>
<sequence length="370" mass="40247">MDVQQMIRQQLVAIGTMSLLAVALPAGQSHAATVTASGAAVTNTTKTTTSSTVTIKRLTSINAHPYALRAGATLYKTATLKSGKVAGSKFARTTWYRNEVATLSVKGKTRTAYRVTSANRQSTYWVLATQLKSVLSASFNLKLAGAGSTFTTTKIGVLGDSIPDGWDGSHFYHVSYPRWTAKYLGSAYKVTDDAFPDATIVGQRWKTWQGLSRPQDLGPVINANKKALAKMDMILINIGTNDYANGSGSGSLSNVIAHLKLRLKTVQKINPTATIYGILPLTRYGYNGINKAHVRNDQGYTLNQLRVAEQKLYRQMGIKVVNFNAIAPNVITDANHRYTLQDQILHPSAQTAQKLGYALAKKILADETNY</sequence>
<dbReference type="InterPro" id="IPR013830">
    <property type="entry name" value="SGNH_hydro"/>
</dbReference>
<feature type="chain" id="PRO_5006416581" evidence="1">
    <location>
        <begin position="32"/>
        <end position="370"/>
    </location>
</feature>
<dbReference type="InterPro" id="IPR036514">
    <property type="entry name" value="SGNH_hydro_sf"/>
</dbReference>
<reference evidence="3 4" key="1">
    <citation type="journal article" date="2015" name="Genome Announc.">
        <title>Expanding the biotechnology potential of lactobacilli through comparative genomics of 213 strains and associated genera.</title>
        <authorList>
            <person name="Sun Z."/>
            <person name="Harris H.M."/>
            <person name="McCann A."/>
            <person name="Guo C."/>
            <person name="Argimon S."/>
            <person name="Zhang W."/>
            <person name="Yang X."/>
            <person name="Jeffery I.B."/>
            <person name="Cooney J.C."/>
            <person name="Kagawa T.F."/>
            <person name="Liu W."/>
            <person name="Song Y."/>
            <person name="Salvetti E."/>
            <person name="Wrobel A."/>
            <person name="Rasinkangas P."/>
            <person name="Parkhill J."/>
            <person name="Rea M.C."/>
            <person name="O'Sullivan O."/>
            <person name="Ritari J."/>
            <person name="Douillard F.P."/>
            <person name="Paul Ross R."/>
            <person name="Yang R."/>
            <person name="Briner A.E."/>
            <person name="Felis G.E."/>
            <person name="de Vos W.M."/>
            <person name="Barrangou R."/>
            <person name="Klaenhammer T.R."/>
            <person name="Caufield P.W."/>
            <person name="Cui Y."/>
            <person name="Zhang H."/>
            <person name="O'Toole P.W."/>
        </authorList>
    </citation>
    <scope>NUCLEOTIDE SEQUENCE [LARGE SCALE GENOMIC DNA]</scope>
    <source>
        <strain evidence="3 4">DSM 23365</strain>
    </source>
</reference>
<comment type="caution">
    <text evidence="3">The sequence shown here is derived from an EMBL/GenBank/DDBJ whole genome shotgun (WGS) entry which is preliminary data.</text>
</comment>
<evidence type="ECO:0000259" key="2">
    <source>
        <dbReference type="Pfam" id="PF13472"/>
    </source>
</evidence>
<keyword evidence="4" id="KW-1185">Reference proteome</keyword>
<dbReference type="EMBL" id="AYZM01000141">
    <property type="protein sequence ID" value="KRN18977.1"/>
    <property type="molecule type" value="Genomic_DNA"/>
</dbReference>
<feature type="signal peptide" evidence="1">
    <location>
        <begin position="1"/>
        <end position="31"/>
    </location>
</feature>
<dbReference type="AlphaFoldDB" id="A0A0R2ES13"/>
<dbReference type="CDD" id="cd00229">
    <property type="entry name" value="SGNH_hydrolase"/>
    <property type="match status" value="1"/>
</dbReference>
<organism evidence="3 4">
    <name type="scientific">Secundilactobacillus similis DSM 23365 = JCM 2765</name>
    <dbReference type="NCBI Taxonomy" id="1423804"/>
    <lineage>
        <taxon>Bacteria</taxon>
        <taxon>Bacillati</taxon>
        <taxon>Bacillota</taxon>
        <taxon>Bacilli</taxon>
        <taxon>Lactobacillales</taxon>
        <taxon>Lactobacillaceae</taxon>
        <taxon>Secundilactobacillus</taxon>
    </lineage>
</organism>
<proteinExistence type="predicted"/>
<dbReference type="SUPFAM" id="SSF52266">
    <property type="entry name" value="SGNH hydrolase"/>
    <property type="match status" value="1"/>
</dbReference>
<keyword evidence="1" id="KW-0732">Signal</keyword>
<dbReference type="Gene3D" id="3.40.50.1110">
    <property type="entry name" value="SGNH hydrolase"/>
    <property type="match status" value="1"/>
</dbReference>
<dbReference type="PATRIC" id="fig|1423804.4.peg.1921"/>
<dbReference type="OrthoDB" id="2322344at2"/>
<evidence type="ECO:0000313" key="4">
    <source>
        <dbReference type="Proteomes" id="UP000051442"/>
    </source>
</evidence>
<dbReference type="Proteomes" id="UP000051442">
    <property type="component" value="Unassembled WGS sequence"/>
</dbReference>
<name>A0A0R2ES13_9LACO</name>
<feature type="domain" description="SGNH hydrolase-type esterase" evidence="2">
    <location>
        <begin position="157"/>
        <end position="352"/>
    </location>
</feature>
<evidence type="ECO:0000313" key="3">
    <source>
        <dbReference type="EMBL" id="KRN18977.1"/>
    </source>
</evidence>
<evidence type="ECO:0000256" key="1">
    <source>
        <dbReference type="SAM" id="SignalP"/>
    </source>
</evidence>
<gene>
    <name evidence="3" type="ORF">FD14_GL001773</name>
</gene>
<dbReference type="STRING" id="1423804.FD14_GL001773"/>